<evidence type="ECO:0000313" key="8">
    <source>
        <dbReference type="Proteomes" id="UP000095300"/>
    </source>
</evidence>
<feature type="transmembrane region" description="Helical" evidence="6">
    <location>
        <begin position="384"/>
        <end position="403"/>
    </location>
</feature>
<dbReference type="EnsemblMetazoa" id="SCAU013329-RA">
    <property type="protein sequence ID" value="SCAU013329-PA"/>
    <property type="gene ID" value="SCAU013329"/>
</dbReference>
<dbReference type="KEGG" id="scac:106082529"/>
<keyword evidence="5 6" id="KW-0472">Membrane</keyword>
<keyword evidence="6" id="KW-0807">Transducer</keyword>
<dbReference type="GO" id="GO:0007165">
    <property type="term" value="P:signal transduction"/>
    <property type="evidence" value="ECO:0007669"/>
    <property type="project" value="UniProtKB-KW"/>
</dbReference>
<reference evidence="7" key="1">
    <citation type="submission" date="2020-05" db="UniProtKB">
        <authorList>
            <consortium name="EnsemblMetazoa"/>
        </authorList>
    </citation>
    <scope>IDENTIFICATION</scope>
    <source>
        <strain evidence="7">USDA</strain>
    </source>
</reference>
<name>A0A1I8Q2R8_STOCA</name>
<comment type="subcellular location">
    <subcellularLocation>
        <location evidence="1 6">Cell membrane</location>
        <topology evidence="1 6">Multi-pass membrane protein</topology>
    </subcellularLocation>
</comment>
<comment type="function">
    <text evidence="6">Gustatory receptor which mediates acceptance or avoidance behavior, depending on its substrates.</text>
</comment>
<feature type="transmembrane region" description="Helical" evidence="6">
    <location>
        <begin position="15"/>
        <end position="34"/>
    </location>
</feature>
<sequence>MSIKLSFWEKHKANIYIFGNIYATINGLMVINYIPTTSTKSLRYYLATIYCHVLSFAIIILLPLYFFWNLQYLVETKDRRWKIQLLVNFSNTFIKYCMVVVTYIANFVHYKDIRYVTKRRQSLEEEFNRICQGLSEEPRTKFEFMLLFKFGLINAMMMVQIAQISYQYFMGSNAVRVYFQLYTFFLWNYTENMADYFYFINCSALKFLHQLKQRIQKSYEKNRRYVRYRRHYRRTGLVGHLCCVLSDHLDSLNQRYGQICKLYKDSVLMHQFQILGLILTTLISNLTNFFTLFSLLSKHKSYRFTDIALNCIFATVFYIDTYIVTLISDRINMEMDAIRLMVQKFSELPRLDWRLEETIENMSFSLLTYDGRFRICGLFYLDRHLTFLTASAGLAYFITLVQFDINWNNFK</sequence>
<evidence type="ECO:0000256" key="2">
    <source>
        <dbReference type="ARBA" id="ARBA00022475"/>
    </source>
</evidence>
<dbReference type="VEuPathDB" id="VectorBase:SCAU013329"/>
<evidence type="ECO:0000256" key="5">
    <source>
        <dbReference type="ARBA" id="ARBA00023136"/>
    </source>
</evidence>
<evidence type="ECO:0000256" key="1">
    <source>
        <dbReference type="ARBA" id="ARBA00004651"/>
    </source>
</evidence>
<dbReference type="GO" id="GO:0005886">
    <property type="term" value="C:plasma membrane"/>
    <property type="evidence" value="ECO:0007669"/>
    <property type="project" value="UniProtKB-SubCell"/>
</dbReference>
<dbReference type="AlphaFoldDB" id="A0A1I8Q2R8"/>
<proteinExistence type="inferred from homology"/>
<dbReference type="OrthoDB" id="8021733at2759"/>
<keyword evidence="4 6" id="KW-1133">Transmembrane helix</keyword>
<feature type="transmembrane region" description="Helical" evidence="6">
    <location>
        <begin position="46"/>
        <end position="68"/>
    </location>
</feature>
<comment type="similarity">
    <text evidence="6">Belongs to the insect chemoreceptor superfamily. Gustatory receptor (GR) family.</text>
</comment>
<feature type="transmembrane region" description="Helical" evidence="6">
    <location>
        <begin position="93"/>
        <end position="110"/>
    </location>
</feature>
<feature type="transmembrane region" description="Helical" evidence="6">
    <location>
        <begin position="274"/>
        <end position="295"/>
    </location>
</feature>
<accession>A0A1I8Q2R8</accession>
<dbReference type="Pfam" id="PF08395">
    <property type="entry name" value="7tm_7"/>
    <property type="match status" value="1"/>
</dbReference>
<dbReference type="Proteomes" id="UP000095300">
    <property type="component" value="Unassembled WGS sequence"/>
</dbReference>
<evidence type="ECO:0000256" key="3">
    <source>
        <dbReference type="ARBA" id="ARBA00022692"/>
    </source>
</evidence>
<keyword evidence="2 6" id="KW-1003">Cell membrane</keyword>
<feature type="transmembrane region" description="Helical" evidence="6">
    <location>
        <begin position="189"/>
        <end position="208"/>
    </location>
</feature>
<organism evidence="7 8">
    <name type="scientific">Stomoxys calcitrans</name>
    <name type="common">Stable fly</name>
    <name type="synonym">Conops calcitrans</name>
    <dbReference type="NCBI Taxonomy" id="35570"/>
    <lineage>
        <taxon>Eukaryota</taxon>
        <taxon>Metazoa</taxon>
        <taxon>Ecdysozoa</taxon>
        <taxon>Arthropoda</taxon>
        <taxon>Hexapoda</taxon>
        <taxon>Insecta</taxon>
        <taxon>Pterygota</taxon>
        <taxon>Neoptera</taxon>
        <taxon>Endopterygota</taxon>
        <taxon>Diptera</taxon>
        <taxon>Brachycera</taxon>
        <taxon>Muscomorpha</taxon>
        <taxon>Muscoidea</taxon>
        <taxon>Muscidae</taxon>
        <taxon>Stomoxys</taxon>
    </lineage>
</organism>
<keyword evidence="8" id="KW-1185">Reference proteome</keyword>
<evidence type="ECO:0000313" key="7">
    <source>
        <dbReference type="EnsemblMetazoa" id="SCAU013329-PA"/>
    </source>
</evidence>
<comment type="caution">
    <text evidence="6">Lacks conserved residue(s) required for the propagation of feature annotation.</text>
</comment>
<protein>
    <recommendedName>
        <fullName evidence="6">Gustatory receptor</fullName>
    </recommendedName>
</protein>
<keyword evidence="6" id="KW-0675">Receptor</keyword>
<dbReference type="InterPro" id="IPR013604">
    <property type="entry name" value="7TM_chemorcpt"/>
</dbReference>
<gene>
    <name evidence="7" type="primary">106082529</name>
</gene>
<keyword evidence="3 6" id="KW-0812">Transmembrane</keyword>
<evidence type="ECO:0000256" key="4">
    <source>
        <dbReference type="ARBA" id="ARBA00022989"/>
    </source>
</evidence>
<dbReference type="GO" id="GO:0050909">
    <property type="term" value="P:sensory perception of taste"/>
    <property type="evidence" value="ECO:0007669"/>
    <property type="project" value="InterPro"/>
</dbReference>
<feature type="transmembrane region" description="Helical" evidence="6">
    <location>
        <begin position="307"/>
        <end position="327"/>
    </location>
</feature>
<evidence type="ECO:0000256" key="6">
    <source>
        <dbReference type="RuleBase" id="RU363108"/>
    </source>
</evidence>
<feature type="transmembrane region" description="Helical" evidence="6">
    <location>
        <begin position="146"/>
        <end position="169"/>
    </location>
</feature>